<keyword evidence="2" id="KW-1133">Transmembrane helix</keyword>
<evidence type="ECO:0000313" key="3">
    <source>
        <dbReference type="EMBL" id="AJF98302.1"/>
    </source>
</evidence>
<feature type="transmembrane region" description="Helical" evidence="2">
    <location>
        <begin position="68"/>
        <end position="85"/>
    </location>
</feature>
<reference evidence="3 4" key="1">
    <citation type="journal article" date="2015" name="Parasitol. Res.">
        <title>Viruses in close associations with free-living amoebae.</title>
        <authorList>
            <person name="Scheid P."/>
        </authorList>
    </citation>
    <scope>NUCLEOTIDE SEQUENCE [LARGE SCALE GENOMIC DNA]</scope>
    <source>
        <strain evidence="3">KlaHel</strain>
    </source>
</reference>
<proteinExistence type="predicted"/>
<name>A0A0B5JET1_9VIRU</name>
<keyword evidence="2" id="KW-0812">Transmembrane</keyword>
<keyword evidence="2" id="KW-0472">Membrane</keyword>
<sequence>MAFKGGHRTCAGIACCRRRRCCGFGASAMAQFSYSFVVLAHNRRQRLEKEIDQQQKRRPNDDRARKRLWFFLEPIFPFSFFFGIVPPPRKKNVPMAALPLGANLRMKAHTHTPTQKKRQHNGLCRALPFFFLALCFWAPRSLCFAGRPYATSDNQRVGEKKFVETLQQTKKDGQTRRRACFGFLGDSFKTTFYSSFCPQCAPRPQKSAQASGEGKEKKGDTMGDQQGQPTVGRFF</sequence>
<evidence type="ECO:0000256" key="2">
    <source>
        <dbReference type="SAM" id="Phobius"/>
    </source>
</evidence>
<dbReference type="GeneID" id="23463219"/>
<feature type="region of interest" description="Disordered" evidence="1">
    <location>
        <begin position="200"/>
        <end position="235"/>
    </location>
</feature>
<dbReference type="RefSeq" id="YP_009120537.1">
    <property type="nucleotide sequence ID" value="NC_026440.1"/>
</dbReference>
<evidence type="ECO:0000313" key="4">
    <source>
        <dbReference type="Proteomes" id="UP000202511"/>
    </source>
</evidence>
<dbReference type="EMBL" id="KP136319">
    <property type="protein sequence ID" value="AJF98302.1"/>
    <property type="molecule type" value="Genomic_DNA"/>
</dbReference>
<evidence type="ECO:0000256" key="1">
    <source>
        <dbReference type="SAM" id="MobiDB-lite"/>
    </source>
</evidence>
<dbReference type="KEGG" id="vg:23463219"/>
<accession>A0A0B5JET1</accession>
<organism evidence="3 4">
    <name type="scientific">Pandoravirus inopinatum</name>
    <dbReference type="NCBI Taxonomy" id="1605721"/>
    <lineage>
        <taxon>Viruses</taxon>
        <taxon>Pandoravirus</taxon>
    </lineage>
</organism>
<dbReference type="Proteomes" id="UP000202511">
    <property type="component" value="Segment"/>
</dbReference>
<evidence type="ECO:0008006" key="5">
    <source>
        <dbReference type="Google" id="ProtNLM"/>
    </source>
</evidence>
<protein>
    <recommendedName>
        <fullName evidence="5">Transmembrane protein</fullName>
    </recommendedName>
</protein>